<proteinExistence type="predicted"/>
<evidence type="ECO:0000313" key="3">
    <source>
        <dbReference type="Proteomes" id="UP000298061"/>
    </source>
</evidence>
<comment type="caution">
    <text evidence="2">The sequence shown here is derived from an EMBL/GenBank/DDBJ whole genome shotgun (WGS) entry which is preliminary data.</text>
</comment>
<name>A0A4Z0AAZ6_9AGAM</name>
<dbReference type="AlphaFoldDB" id="A0A4Z0AAZ6"/>
<dbReference type="Proteomes" id="UP000298061">
    <property type="component" value="Unassembled WGS sequence"/>
</dbReference>
<dbReference type="STRING" id="135208.A0A4Z0AAZ6"/>
<reference evidence="2 3" key="1">
    <citation type="submission" date="2019-02" db="EMBL/GenBank/DDBJ databases">
        <title>Genome sequencing of the rare red list fungi Hericium alpestre (H. flagellum).</title>
        <authorList>
            <person name="Buettner E."/>
            <person name="Kellner H."/>
        </authorList>
    </citation>
    <scope>NUCLEOTIDE SEQUENCE [LARGE SCALE GENOMIC DNA]</scope>
    <source>
        <strain evidence="2 3">DSM 108284</strain>
    </source>
</reference>
<keyword evidence="3" id="KW-1185">Reference proteome</keyword>
<feature type="region of interest" description="Disordered" evidence="1">
    <location>
        <begin position="15"/>
        <end position="50"/>
    </location>
</feature>
<dbReference type="EMBL" id="SFCI01000012">
    <property type="protein sequence ID" value="TFY83740.1"/>
    <property type="molecule type" value="Genomic_DNA"/>
</dbReference>
<evidence type="ECO:0000256" key="1">
    <source>
        <dbReference type="SAM" id="MobiDB-lite"/>
    </source>
</evidence>
<protein>
    <submittedName>
        <fullName evidence="2">Uncharacterized protein</fullName>
    </submittedName>
</protein>
<gene>
    <name evidence="2" type="ORF">EWM64_g267</name>
</gene>
<sequence>MKRAFGRLWQVLSEDPDRQQKDGTIIPKREVIDEDADLQDETERRVARAPDLTPPAYKLFIVSYANGGPPVFEPSHFAHPEMQLESLEKSLAAIRELQDDGREYVERLEEIREEVGDIRAQRDAVWKIVRTNAVKELQNMAMETAL</sequence>
<organism evidence="2 3">
    <name type="scientific">Hericium alpestre</name>
    <dbReference type="NCBI Taxonomy" id="135208"/>
    <lineage>
        <taxon>Eukaryota</taxon>
        <taxon>Fungi</taxon>
        <taxon>Dikarya</taxon>
        <taxon>Basidiomycota</taxon>
        <taxon>Agaricomycotina</taxon>
        <taxon>Agaricomycetes</taxon>
        <taxon>Russulales</taxon>
        <taxon>Hericiaceae</taxon>
        <taxon>Hericium</taxon>
    </lineage>
</organism>
<feature type="compositionally biased region" description="Basic and acidic residues" evidence="1">
    <location>
        <begin position="15"/>
        <end position="31"/>
    </location>
</feature>
<accession>A0A4Z0AAZ6</accession>
<dbReference type="OrthoDB" id="3353673at2759"/>
<evidence type="ECO:0000313" key="2">
    <source>
        <dbReference type="EMBL" id="TFY83740.1"/>
    </source>
</evidence>